<sequence>MPVALSDGKDLALILSNQEGVRRHRRRLRHGWLLTCNMGSPRHSKVPASEDPIRKSHGPVSRGAGRCIAANMSRRHSRLDSGLVLVSYASYLKRLCKSH</sequence>
<evidence type="ECO:0000313" key="2">
    <source>
        <dbReference type="EMBL" id="OBZ77361.1"/>
    </source>
</evidence>
<accession>A0A1C7MKF3</accession>
<keyword evidence="3" id="KW-1185">Reference proteome</keyword>
<dbReference type="AlphaFoldDB" id="A0A1C7MKF3"/>
<evidence type="ECO:0000313" key="3">
    <source>
        <dbReference type="Proteomes" id="UP000092993"/>
    </source>
</evidence>
<name>A0A1C7MKF3_GRIFR</name>
<comment type="caution">
    <text evidence="2">The sequence shown here is derived from an EMBL/GenBank/DDBJ whole genome shotgun (WGS) entry which is preliminary data.</text>
</comment>
<proteinExistence type="predicted"/>
<organism evidence="2 3">
    <name type="scientific">Grifola frondosa</name>
    <name type="common">Maitake</name>
    <name type="synonym">Polyporus frondosus</name>
    <dbReference type="NCBI Taxonomy" id="5627"/>
    <lineage>
        <taxon>Eukaryota</taxon>
        <taxon>Fungi</taxon>
        <taxon>Dikarya</taxon>
        <taxon>Basidiomycota</taxon>
        <taxon>Agaricomycotina</taxon>
        <taxon>Agaricomycetes</taxon>
        <taxon>Polyporales</taxon>
        <taxon>Grifolaceae</taxon>
        <taxon>Grifola</taxon>
    </lineage>
</organism>
<gene>
    <name evidence="2" type="ORF">A0H81_01858</name>
</gene>
<evidence type="ECO:0000256" key="1">
    <source>
        <dbReference type="SAM" id="MobiDB-lite"/>
    </source>
</evidence>
<dbReference type="EMBL" id="LUGG01000002">
    <property type="protein sequence ID" value="OBZ77361.1"/>
    <property type="molecule type" value="Genomic_DNA"/>
</dbReference>
<feature type="region of interest" description="Disordered" evidence="1">
    <location>
        <begin position="42"/>
        <end position="64"/>
    </location>
</feature>
<dbReference type="Proteomes" id="UP000092993">
    <property type="component" value="Unassembled WGS sequence"/>
</dbReference>
<reference evidence="2 3" key="1">
    <citation type="submission" date="2016-03" db="EMBL/GenBank/DDBJ databases">
        <title>Whole genome sequencing of Grifola frondosa 9006-11.</title>
        <authorList>
            <person name="Min B."/>
            <person name="Park H."/>
            <person name="Kim J.-G."/>
            <person name="Cho H."/>
            <person name="Oh Y.-L."/>
            <person name="Kong W.-S."/>
            <person name="Choi I.-G."/>
        </authorList>
    </citation>
    <scope>NUCLEOTIDE SEQUENCE [LARGE SCALE GENOMIC DNA]</scope>
    <source>
        <strain evidence="2 3">9006-11</strain>
    </source>
</reference>
<protein>
    <submittedName>
        <fullName evidence="2">Uncharacterized protein</fullName>
    </submittedName>
</protein>